<dbReference type="Gramene" id="OB12G25820.1">
    <property type="protein sequence ID" value="OB12G25820.1"/>
    <property type="gene ID" value="OB12G25820"/>
</dbReference>
<accession>J3NF24</accession>
<dbReference type="EnsemblPlants" id="OB12G25820.1">
    <property type="protein sequence ID" value="OB12G25820.1"/>
    <property type="gene ID" value="OB12G25820"/>
</dbReference>
<evidence type="ECO:0000313" key="2">
    <source>
        <dbReference type="EnsemblPlants" id="OB12G25820.1"/>
    </source>
</evidence>
<dbReference type="Proteomes" id="UP000006038">
    <property type="component" value="Chromosome 12"/>
</dbReference>
<feature type="region of interest" description="Disordered" evidence="1">
    <location>
        <begin position="53"/>
        <end position="75"/>
    </location>
</feature>
<dbReference type="HOGENOM" id="CLU_2675033_0_0_1"/>
<evidence type="ECO:0000256" key="1">
    <source>
        <dbReference type="SAM" id="MobiDB-lite"/>
    </source>
</evidence>
<proteinExistence type="predicted"/>
<dbReference type="AlphaFoldDB" id="J3NF24"/>
<reference evidence="2" key="2">
    <citation type="submission" date="2013-04" db="UniProtKB">
        <authorList>
            <consortium name="EnsemblPlants"/>
        </authorList>
    </citation>
    <scope>IDENTIFICATION</scope>
</reference>
<reference evidence="2" key="1">
    <citation type="journal article" date="2013" name="Nat. Commun.">
        <title>Whole-genome sequencing of Oryza brachyantha reveals mechanisms underlying Oryza genome evolution.</title>
        <authorList>
            <person name="Chen J."/>
            <person name="Huang Q."/>
            <person name="Gao D."/>
            <person name="Wang J."/>
            <person name="Lang Y."/>
            <person name="Liu T."/>
            <person name="Li B."/>
            <person name="Bai Z."/>
            <person name="Luis Goicoechea J."/>
            <person name="Liang C."/>
            <person name="Chen C."/>
            <person name="Zhang W."/>
            <person name="Sun S."/>
            <person name="Liao Y."/>
            <person name="Zhang X."/>
            <person name="Yang L."/>
            <person name="Song C."/>
            <person name="Wang M."/>
            <person name="Shi J."/>
            <person name="Liu G."/>
            <person name="Liu J."/>
            <person name="Zhou H."/>
            <person name="Zhou W."/>
            <person name="Yu Q."/>
            <person name="An N."/>
            <person name="Chen Y."/>
            <person name="Cai Q."/>
            <person name="Wang B."/>
            <person name="Liu B."/>
            <person name="Min J."/>
            <person name="Huang Y."/>
            <person name="Wu H."/>
            <person name="Li Z."/>
            <person name="Zhang Y."/>
            <person name="Yin Y."/>
            <person name="Song W."/>
            <person name="Jiang J."/>
            <person name="Jackson S.A."/>
            <person name="Wing R.A."/>
            <person name="Wang J."/>
            <person name="Chen M."/>
        </authorList>
    </citation>
    <scope>NUCLEOTIDE SEQUENCE [LARGE SCALE GENOMIC DNA]</scope>
    <source>
        <strain evidence="2">cv. IRGC 101232</strain>
    </source>
</reference>
<evidence type="ECO:0000313" key="3">
    <source>
        <dbReference type="Proteomes" id="UP000006038"/>
    </source>
</evidence>
<sequence length="75" mass="7941">MAMHSCRPHHQAGSHVTAAADDLATLAAPAPRYTVDGGSAVLVVVDGGGSSVVRRQRQRETGSHQQRQVDLNLKL</sequence>
<organism evidence="2">
    <name type="scientific">Oryza brachyantha</name>
    <name type="common">malo sina</name>
    <dbReference type="NCBI Taxonomy" id="4533"/>
    <lineage>
        <taxon>Eukaryota</taxon>
        <taxon>Viridiplantae</taxon>
        <taxon>Streptophyta</taxon>
        <taxon>Embryophyta</taxon>
        <taxon>Tracheophyta</taxon>
        <taxon>Spermatophyta</taxon>
        <taxon>Magnoliopsida</taxon>
        <taxon>Liliopsida</taxon>
        <taxon>Poales</taxon>
        <taxon>Poaceae</taxon>
        <taxon>BOP clade</taxon>
        <taxon>Oryzoideae</taxon>
        <taxon>Oryzeae</taxon>
        <taxon>Oryzinae</taxon>
        <taxon>Oryza</taxon>
    </lineage>
</organism>
<name>J3NF24_ORYBR</name>
<protein>
    <submittedName>
        <fullName evidence="2">Uncharacterized protein</fullName>
    </submittedName>
</protein>
<keyword evidence="3" id="KW-1185">Reference proteome</keyword>